<dbReference type="SUPFAM" id="SSF48498">
    <property type="entry name" value="Tetracyclin repressor-like, C-terminal domain"/>
    <property type="match status" value="1"/>
</dbReference>
<reference evidence="7 8" key="1">
    <citation type="submission" date="2018-06" db="EMBL/GenBank/DDBJ databases">
        <authorList>
            <consortium name="Pathogen Informatics"/>
            <person name="Doyle S."/>
        </authorList>
    </citation>
    <scope>NUCLEOTIDE SEQUENCE [LARGE SCALE GENOMIC DNA]</scope>
    <source>
        <strain evidence="7 8">NCTC1934</strain>
    </source>
</reference>
<evidence type="ECO:0000313" key="9">
    <source>
        <dbReference type="Proteomes" id="UP000317039"/>
    </source>
</evidence>
<protein>
    <submittedName>
        <fullName evidence="7">Intercellular adhesion protein R</fullName>
    </submittedName>
    <submittedName>
        <fullName evidence="6">TetR/AcrR family transcriptional regulator</fullName>
    </submittedName>
</protein>
<evidence type="ECO:0000313" key="7">
    <source>
        <dbReference type="EMBL" id="SUA73350.1"/>
    </source>
</evidence>
<dbReference type="RefSeq" id="WP_039817106.1">
    <property type="nucleotide sequence ID" value="NZ_CP041695.1"/>
</dbReference>
<keyword evidence="3" id="KW-0804">Transcription</keyword>
<dbReference type="KEGG" id="nod:FOH10_01710"/>
<dbReference type="EMBL" id="CP041695">
    <property type="protein sequence ID" value="QDP77655.1"/>
    <property type="molecule type" value="Genomic_DNA"/>
</dbReference>
<dbReference type="InterPro" id="IPR036271">
    <property type="entry name" value="Tet_transcr_reg_TetR-rel_C_sf"/>
</dbReference>
<dbReference type="Proteomes" id="UP000255467">
    <property type="component" value="Unassembled WGS sequence"/>
</dbReference>
<evidence type="ECO:0000256" key="1">
    <source>
        <dbReference type="ARBA" id="ARBA00023015"/>
    </source>
</evidence>
<dbReference type="InterPro" id="IPR009057">
    <property type="entry name" value="Homeodomain-like_sf"/>
</dbReference>
<evidence type="ECO:0000313" key="8">
    <source>
        <dbReference type="Proteomes" id="UP000255467"/>
    </source>
</evidence>
<evidence type="ECO:0000256" key="3">
    <source>
        <dbReference type="ARBA" id="ARBA00023163"/>
    </source>
</evidence>
<dbReference type="AlphaFoldDB" id="A0A378Y9X2"/>
<dbReference type="SUPFAM" id="SSF46689">
    <property type="entry name" value="Homeodomain-like"/>
    <property type="match status" value="1"/>
</dbReference>
<name>A0A378Y9X2_9NOCA</name>
<dbReference type="GO" id="GO:0003677">
    <property type="term" value="F:DNA binding"/>
    <property type="evidence" value="ECO:0007669"/>
    <property type="project" value="UniProtKB-UniRule"/>
</dbReference>
<dbReference type="EMBL" id="UGRY01000002">
    <property type="protein sequence ID" value="SUA73350.1"/>
    <property type="molecule type" value="Genomic_DNA"/>
</dbReference>
<keyword evidence="8" id="KW-1185">Reference proteome</keyword>
<dbReference type="InterPro" id="IPR001647">
    <property type="entry name" value="HTH_TetR"/>
</dbReference>
<dbReference type="GeneID" id="80331117"/>
<dbReference type="Proteomes" id="UP000317039">
    <property type="component" value="Chromosome"/>
</dbReference>
<evidence type="ECO:0000256" key="4">
    <source>
        <dbReference type="PROSITE-ProRule" id="PRU00335"/>
    </source>
</evidence>
<dbReference type="PROSITE" id="PS50977">
    <property type="entry name" value="HTH_TETR_2"/>
    <property type="match status" value="1"/>
</dbReference>
<dbReference type="Gene3D" id="1.10.357.10">
    <property type="entry name" value="Tetracycline Repressor, domain 2"/>
    <property type="match status" value="1"/>
</dbReference>
<sequence length="201" mass="21591">MAAPTRGRPRSFDRDAALDKAIRLFWRKGYEATSTRDLTEELGIGAPSLYAAFGDKQQLFTEAVHCFGERYGGFAMRAFAEAPTARGAAERLLREAAAAYTEPGRPAGCMVISAGANTTNSEIAALLRDKRNHNVAMLEERIRADVTAGILPGDTDPAALARYTAAVLQGMSQSARDGATAAELDKAAELAMRAWPEEIAR</sequence>
<accession>A0A378Y9X2</accession>
<dbReference type="Pfam" id="PF00440">
    <property type="entry name" value="TetR_N"/>
    <property type="match status" value="1"/>
</dbReference>
<dbReference type="InterPro" id="IPR023772">
    <property type="entry name" value="DNA-bd_HTH_TetR-type_CS"/>
</dbReference>
<keyword evidence="2 4" id="KW-0238">DNA-binding</keyword>
<feature type="domain" description="HTH tetR-type" evidence="5">
    <location>
        <begin position="11"/>
        <end position="71"/>
    </location>
</feature>
<evidence type="ECO:0000259" key="5">
    <source>
        <dbReference type="PROSITE" id="PS50977"/>
    </source>
</evidence>
<dbReference type="OrthoDB" id="9805134at2"/>
<proteinExistence type="predicted"/>
<keyword evidence="1" id="KW-0805">Transcription regulation</keyword>
<dbReference type="Gene3D" id="1.10.10.60">
    <property type="entry name" value="Homeodomain-like"/>
    <property type="match status" value="1"/>
</dbReference>
<dbReference type="PANTHER" id="PTHR47506:SF1">
    <property type="entry name" value="HTH-TYPE TRANSCRIPTIONAL REGULATOR YJDC"/>
    <property type="match status" value="1"/>
</dbReference>
<evidence type="ECO:0000256" key="2">
    <source>
        <dbReference type="ARBA" id="ARBA00023125"/>
    </source>
</evidence>
<gene>
    <name evidence="7" type="primary">icaR_2</name>
    <name evidence="6" type="ORF">FOH10_01710</name>
    <name evidence="7" type="ORF">NCTC1934_00789</name>
</gene>
<feature type="DNA-binding region" description="H-T-H motif" evidence="4">
    <location>
        <begin position="34"/>
        <end position="53"/>
    </location>
</feature>
<evidence type="ECO:0000313" key="6">
    <source>
        <dbReference type="EMBL" id="QDP77655.1"/>
    </source>
</evidence>
<dbReference type="PANTHER" id="PTHR47506">
    <property type="entry name" value="TRANSCRIPTIONAL REGULATORY PROTEIN"/>
    <property type="match status" value="1"/>
</dbReference>
<dbReference type="PROSITE" id="PS01081">
    <property type="entry name" value="HTH_TETR_1"/>
    <property type="match status" value="1"/>
</dbReference>
<reference evidence="6 9" key="2">
    <citation type="submission" date="2019-07" db="EMBL/GenBank/DDBJ databases">
        <title>Complete Genome Sequence and Methylome Analysis of Nocardia otitidis-caviarum NEB252.</title>
        <authorList>
            <person name="Fomenkov A."/>
            <person name="Anton B.P."/>
            <person name="Vincze T."/>
            <person name="Roberts R.J."/>
        </authorList>
    </citation>
    <scope>NUCLEOTIDE SEQUENCE [LARGE SCALE GENOMIC DNA]</scope>
    <source>
        <strain evidence="6 9">NEB252</strain>
    </source>
</reference>
<dbReference type="STRING" id="1406858.GCA_000710895_01191"/>
<organism evidence="7 8">
    <name type="scientific">Nocardia otitidiscaviarum</name>
    <dbReference type="NCBI Taxonomy" id="1823"/>
    <lineage>
        <taxon>Bacteria</taxon>
        <taxon>Bacillati</taxon>
        <taxon>Actinomycetota</taxon>
        <taxon>Actinomycetes</taxon>
        <taxon>Mycobacteriales</taxon>
        <taxon>Nocardiaceae</taxon>
        <taxon>Nocardia</taxon>
    </lineage>
</organism>